<feature type="domain" description="DUF4377" evidence="5">
    <location>
        <begin position="54"/>
        <end position="136"/>
    </location>
</feature>
<name>A0AA42L5T5_9GAMM</name>
<protein>
    <recommendedName>
        <fullName evidence="1">Type IV secretion system putative lipoprotein virB7</fullName>
    </recommendedName>
</protein>
<dbReference type="Pfam" id="PF08139">
    <property type="entry name" value="LPAM_1"/>
    <property type="match status" value="1"/>
</dbReference>
<sequence>MKKILFIALTTIALTACSKDANKQTETKPTTEDKSVTAQTGAEQMPSRVSYLEISPKTQKCDAGAGQMDCLQVKQLDYKDGQKTYKSKDWENFYAGIEGFTHKSNEQVLIRVKEYDIPNPPADGSSIRYVLDEVLETVPSK</sequence>
<evidence type="ECO:0000313" key="7">
    <source>
        <dbReference type="Proteomes" id="UP001159329"/>
    </source>
</evidence>
<dbReference type="AlphaFoldDB" id="A0AA42L5T5"/>
<evidence type="ECO:0000259" key="5">
    <source>
        <dbReference type="Pfam" id="PF14302"/>
    </source>
</evidence>
<dbReference type="InterPro" id="IPR012640">
    <property type="entry name" value="Membr_lipoprot_lipid_attach_CS"/>
</dbReference>
<dbReference type="Pfam" id="PF14302">
    <property type="entry name" value="DUF4377"/>
    <property type="match status" value="1"/>
</dbReference>
<feature type="signal peptide" evidence="4">
    <location>
        <begin position="1"/>
        <end position="18"/>
    </location>
</feature>
<evidence type="ECO:0000256" key="1">
    <source>
        <dbReference type="ARBA" id="ARBA00017922"/>
    </source>
</evidence>
<keyword evidence="2 4" id="KW-0732">Signal</keyword>
<evidence type="ECO:0000256" key="3">
    <source>
        <dbReference type="SAM" id="MobiDB-lite"/>
    </source>
</evidence>
<dbReference type="EMBL" id="JAOEEO010000001">
    <property type="protein sequence ID" value="MDH0562268.1"/>
    <property type="molecule type" value="Genomic_DNA"/>
</dbReference>
<feature type="region of interest" description="Disordered" evidence="3">
    <location>
        <begin position="20"/>
        <end position="44"/>
    </location>
</feature>
<feature type="compositionally biased region" description="Basic and acidic residues" evidence="3">
    <location>
        <begin position="20"/>
        <end position="35"/>
    </location>
</feature>
<comment type="caution">
    <text evidence="6">The sequence shown here is derived from an EMBL/GenBank/DDBJ whole genome shotgun (WGS) entry which is preliminary data.</text>
</comment>
<evidence type="ECO:0000256" key="2">
    <source>
        <dbReference type="ARBA" id="ARBA00022729"/>
    </source>
</evidence>
<dbReference type="Proteomes" id="UP001159329">
    <property type="component" value="Unassembled WGS sequence"/>
</dbReference>
<organism evidence="6 7">
    <name type="scientific">Acinetobacter courvalinii</name>
    <dbReference type="NCBI Taxonomy" id="280147"/>
    <lineage>
        <taxon>Bacteria</taxon>
        <taxon>Pseudomonadati</taxon>
        <taxon>Pseudomonadota</taxon>
        <taxon>Gammaproteobacteria</taxon>
        <taxon>Moraxellales</taxon>
        <taxon>Moraxellaceae</taxon>
        <taxon>Acinetobacter</taxon>
    </lineage>
</organism>
<evidence type="ECO:0000256" key="4">
    <source>
        <dbReference type="SAM" id="SignalP"/>
    </source>
</evidence>
<reference evidence="6" key="1">
    <citation type="submission" date="2022-09" db="EMBL/GenBank/DDBJ databases">
        <title>Intensive care unit water sources are persistently colonized with multi-drug resistant bacteria and are the site of extensive horizontal gene transfer of antibiotic resistance genes.</title>
        <authorList>
            <person name="Diorio-Toth L."/>
        </authorList>
    </citation>
    <scope>NUCLEOTIDE SEQUENCE</scope>
    <source>
        <strain evidence="6">GD04005</strain>
    </source>
</reference>
<proteinExistence type="predicted"/>
<dbReference type="RefSeq" id="WP_279694135.1">
    <property type="nucleotide sequence ID" value="NZ_JAOEEO010000001.1"/>
</dbReference>
<dbReference type="PROSITE" id="PS51257">
    <property type="entry name" value="PROKAR_LIPOPROTEIN"/>
    <property type="match status" value="1"/>
</dbReference>
<evidence type="ECO:0000313" key="6">
    <source>
        <dbReference type="EMBL" id="MDH0562268.1"/>
    </source>
</evidence>
<feature type="chain" id="PRO_5041364883" description="Type IV secretion system putative lipoprotein virB7" evidence="4">
    <location>
        <begin position="19"/>
        <end position="141"/>
    </location>
</feature>
<accession>A0AA42L5T5</accession>
<gene>
    <name evidence="6" type="ORF">N7644_01055</name>
</gene>
<dbReference type="InterPro" id="IPR025485">
    <property type="entry name" value="DUF4377"/>
</dbReference>